<keyword evidence="1" id="KW-0813">Transport</keyword>
<gene>
    <name evidence="13" type="ORF">DSTB1V02_LOCUS7719</name>
</gene>
<evidence type="ECO:0000256" key="5">
    <source>
        <dbReference type="ARBA" id="ARBA00023065"/>
    </source>
</evidence>
<name>A0A7R8XIM5_9CRUS</name>
<keyword evidence="14" id="KW-1185">Reference proteome</keyword>
<evidence type="ECO:0000256" key="1">
    <source>
        <dbReference type="ARBA" id="ARBA00022448"/>
    </source>
</evidence>
<sequence length="73" mass="8037">METHIFNVEMTCEGCSGAVKRVLGKLGDSVENVDIDMEKKKVYVKSGLSSDELLSVIKKTGKNTIYEGVKENL</sequence>
<evidence type="ECO:0000256" key="6">
    <source>
        <dbReference type="ARBA" id="ARBA00023186"/>
    </source>
</evidence>
<evidence type="ECO:0000313" key="14">
    <source>
        <dbReference type="Proteomes" id="UP000677054"/>
    </source>
</evidence>
<dbReference type="Gene3D" id="3.30.70.100">
    <property type="match status" value="1"/>
</dbReference>
<evidence type="ECO:0000256" key="7">
    <source>
        <dbReference type="ARBA" id="ARBA00037651"/>
    </source>
</evidence>
<dbReference type="OrthoDB" id="689350at2759"/>
<dbReference type="PANTHER" id="PTHR46365">
    <property type="entry name" value="COPPER TRANSPORT PROTEIN ATOX1"/>
    <property type="match status" value="1"/>
</dbReference>
<reference evidence="13" key="1">
    <citation type="submission" date="2020-11" db="EMBL/GenBank/DDBJ databases">
        <authorList>
            <person name="Tran Van P."/>
        </authorList>
    </citation>
    <scope>NUCLEOTIDE SEQUENCE</scope>
</reference>
<protein>
    <recommendedName>
        <fullName evidence="9">Copper transport protein ATOX1</fullName>
    </recommendedName>
    <alternativeName>
        <fullName evidence="10">Metal transport protein ATX1</fullName>
    </alternativeName>
</protein>
<evidence type="ECO:0000256" key="8">
    <source>
        <dbReference type="ARBA" id="ARBA00038171"/>
    </source>
</evidence>
<dbReference type="PANTHER" id="PTHR46365:SF1">
    <property type="entry name" value="COPPER TRANSPORT PROTEIN ATOX1"/>
    <property type="match status" value="1"/>
</dbReference>
<dbReference type="GO" id="GO:0016531">
    <property type="term" value="F:copper chaperone activity"/>
    <property type="evidence" value="ECO:0007669"/>
    <property type="project" value="TreeGrafter"/>
</dbReference>
<feature type="domain" description="HMA" evidence="12">
    <location>
        <begin position="1"/>
        <end position="65"/>
    </location>
</feature>
<evidence type="ECO:0000256" key="4">
    <source>
        <dbReference type="ARBA" id="ARBA00023008"/>
    </source>
</evidence>
<dbReference type="GO" id="GO:0046872">
    <property type="term" value="F:metal ion binding"/>
    <property type="evidence" value="ECO:0007669"/>
    <property type="project" value="UniProtKB-KW"/>
</dbReference>
<keyword evidence="4" id="KW-0186">Copper</keyword>
<proteinExistence type="inferred from homology"/>
<dbReference type="Proteomes" id="UP000677054">
    <property type="component" value="Unassembled WGS sequence"/>
</dbReference>
<dbReference type="EMBL" id="LR901143">
    <property type="protein sequence ID" value="CAD7247894.1"/>
    <property type="molecule type" value="Genomic_DNA"/>
</dbReference>
<evidence type="ECO:0000256" key="3">
    <source>
        <dbReference type="ARBA" id="ARBA00022796"/>
    </source>
</evidence>
<accession>A0A7R8XIM5</accession>
<dbReference type="InterPro" id="IPR036163">
    <property type="entry name" value="HMA_dom_sf"/>
</dbReference>
<dbReference type="PROSITE" id="PS50846">
    <property type="entry name" value="HMA_2"/>
    <property type="match status" value="1"/>
</dbReference>
<dbReference type="FunFam" id="3.30.70.100:FF:000008">
    <property type="entry name" value="Copper transport protein ATOX1"/>
    <property type="match status" value="1"/>
</dbReference>
<dbReference type="GO" id="GO:0006825">
    <property type="term" value="P:copper ion transport"/>
    <property type="evidence" value="ECO:0007669"/>
    <property type="project" value="UniProtKB-KW"/>
</dbReference>
<comment type="similarity">
    <text evidence="8">Belongs to the ATX1 family.</text>
</comment>
<dbReference type="Pfam" id="PF00403">
    <property type="entry name" value="HMA"/>
    <property type="match status" value="1"/>
</dbReference>
<dbReference type="InterPro" id="IPR051881">
    <property type="entry name" value="Copper_transport_ATOX1-like"/>
</dbReference>
<keyword evidence="3" id="KW-0187">Copper transport</keyword>
<evidence type="ECO:0000256" key="11">
    <source>
        <dbReference type="ARBA" id="ARBA00046351"/>
    </source>
</evidence>
<evidence type="ECO:0000256" key="9">
    <source>
        <dbReference type="ARBA" id="ARBA00040962"/>
    </source>
</evidence>
<organism evidence="13">
    <name type="scientific">Darwinula stevensoni</name>
    <dbReference type="NCBI Taxonomy" id="69355"/>
    <lineage>
        <taxon>Eukaryota</taxon>
        <taxon>Metazoa</taxon>
        <taxon>Ecdysozoa</taxon>
        <taxon>Arthropoda</taxon>
        <taxon>Crustacea</taxon>
        <taxon>Oligostraca</taxon>
        <taxon>Ostracoda</taxon>
        <taxon>Podocopa</taxon>
        <taxon>Podocopida</taxon>
        <taxon>Darwinulocopina</taxon>
        <taxon>Darwinuloidea</taxon>
        <taxon>Darwinulidae</taxon>
        <taxon>Darwinula</taxon>
    </lineage>
</organism>
<dbReference type="SUPFAM" id="SSF55008">
    <property type="entry name" value="HMA, heavy metal-associated domain"/>
    <property type="match status" value="1"/>
</dbReference>
<evidence type="ECO:0000313" key="13">
    <source>
        <dbReference type="EMBL" id="CAD7247894.1"/>
    </source>
</evidence>
<dbReference type="AlphaFoldDB" id="A0A7R8XIM5"/>
<evidence type="ECO:0000259" key="12">
    <source>
        <dbReference type="PROSITE" id="PS50846"/>
    </source>
</evidence>
<comment type="subunit">
    <text evidence="11">Homodimer. Interacts with ATP7B. Interacts with ATP7A. Interacts (via dimer form) with SLC31A1 (via C-terminal domain); this interaction improves ATOX1 stability and controls intracellular Cu(I) levels.</text>
</comment>
<keyword evidence="2" id="KW-0479">Metal-binding</keyword>
<evidence type="ECO:0000256" key="10">
    <source>
        <dbReference type="ARBA" id="ARBA00043201"/>
    </source>
</evidence>
<comment type="function">
    <text evidence="7">Binds and deliver cytosolic copper to the copper ATPase proteins. May be important in cellular antioxidant defense.</text>
</comment>
<dbReference type="EMBL" id="CAJPEV010001626">
    <property type="protein sequence ID" value="CAG0893580.1"/>
    <property type="molecule type" value="Genomic_DNA"/>
</dbReference>
<keyword evidence="6" id="KW-0143">Chaperone</keyword>
<dbReference type="CDD" id="cd00371">
    <property type="entry name" value="HMA"/>
    <property type="match status" value="1"/>
</dbReference>
<dbReference type="InterPro" id="IPR006121">
    <property type="entry name" value="HMA_dom"/>
</dbReference>
<keyword evidence="5" id="KW-0406">Ion transport</keyword>
<dbReference type="GO" id="GO:0005829">
    <property type="term" value="C:cytosol"/>
    <property type="evidence" value="ECO:0007669"/>
    <property type="project" value="TreeGrafter"/>
</dbReference>
<evidence type="ECO:0000256" key="2">
    <source>
        <dbReference type="ARBA" id="ARBA00022723"/>
    </source>
</evidence>